<dbReference type="InterPro" id="IPR009057">
    <property type="entry name" value="Homeodomain-like_sf"/>
</dbReference>
<dbReference type="HOGENOM" id="CLU_069356_23_1_11"/>
<evidence type="ECO:0000313" key="6">
    <source>
        <dbReference type="EMBL" id="AGZ42175.1"/>
    </source>
</evidence>
<evidence type="ECO:0000256" key="3">
    <source>
        <dbReference type="ARBA" id="ARBA00023163"/>
    </source>
</evidence>
<dbReference type="STRING" id="1246995.AFR_19515"/>
<dbReference type="eggNOG" id="COG1309">
    <property type="taxonomic scope" value="Bacteria"/>
</dbReference>
<dbReference type="PROSITE" id="PS50977">
    <property type="entry name" value="HTH_TETR_2"/>
    <property type="match status" value="1"/>
</dbReference>
<evidence type="ECO:0000256" key="2">
    <source>
        <dbReference type="ARBA" id="ARBA00023125"/>
    </source>
</evidence>
<keyword evidence="7" id="KW-1185">Reference proteome</keyword>
<keyword evidence="3" id="KW-0804">Transcription</keyword>
<protein>
    <submittedName>
        <fullName evidence="6">HTH-type transcriptional regulator betI</fullName>
    </submittedName>
</protein>
<reference evidence="6 7" key="1">
    <citation type="journal article" date="2014" name="J. Biotechnol.">
        <title>Complete genome sequence of the actinobacterium Actinoplanes friuliensis HAG 010964, producer of the lipopeptide antibiotic friulimycin.</title>
        <authorList>
            <person name="Ruckert C."/>
            <person name="Szczepanowski R."/>
            <person name="Albersmeier A."/>
            <person name="Goesmann A."/>
            <person name="Fischer N."/>
            <person name="Steinkamper A."/>
            <person name="Puhler A."/>
            <person name="Biener R."/>
            <person name="Schwartz D."/>
            <person name="Kalinowski J."/>
        </authorList>
    </citation>
    <scope>NUCLEOTIDE SEQUENCE [LARGE SCALE GENOMIC DNA]</scope>
    <source>
        <strain evidence="6 7">DSM 7358</strain>
    </source>
</reference>
<gene>
    <name evidence="6" type="ORF">AFR_19515</name>
</gene>
<dbReference type="PANTHER" id="PTHR47506">
    <property type="entry name" value="TRANSCRIPTIONAL REGULATORY PROTEIN"/>
    <property type="match status" value="1"/>
</dbReference>
<keyword evidence="1" id="KW-0805">Transcription regulation</keyword>
<name>U5W2H1_9ACTN</name>
<organism evidence="6 7">
    <name type="scientific">Actinoplanes friuliensis DSM 7358</name>
    <dbReference type="NCBI Taxonomy" id="1246995"/>
    <lineage>
        <taxon>Bacteria</taxon>
        <taxon>Bacillati</taxon>
        <taxon>Actinomycetota</taxon>
        <taxon>Actinomycetes</taxon>
        <taxon>Micromonosporales</taxon>
        <taxon>Micromonosporaceae</taxon>
        <taxon>Actinoplanes</taxon>
    </lineage>
</organism>
<dbReference type="Proteomes" id="UP000017746">
    <property type="component" value="Chromosome"/>
</dbReference>
<dbReference type="PANTHER" id="PTHR47506:SF1">
    <property type="entry name" value="HTH-TYPE TRANSCRIPTIONAL REGULATOR YJDC"/>
    <property type="match status" value="1"/>
</dbReference>
<proteinExistence type="predicted"/>
<dbReference type="Pfam" id="PF00440">
    <property type="entry name" value="TetR_N"/>
    <property type="match status" value="1"/>
</dbReference>
<dbReference type="PATRIC" id="fig|1246995.3.peg.3960"/>
<evidence type="ECO:0000259" key="5">
    <source>
        <dbReference type="PROSITE" id="PS50977"/>
    </source>
</evidence>
<evidence type="ECO:0000256" key="4">
    <source>
        <dbReference type="PROSITE-ProRule" id="PRU00335"/>
    </source>
</evidence>
<dbReference type="EMBL" id="CP006272">
    <property type="protein sequence ID" value="AGZ42175.1"/>
    <property type="molecule type" value="Genomic_DNA"/>
</dbReference>
<dbReference type="SUPFAM" id="SSF46689">
    <property type="entry name" value="Homeodomain-like"/>
    <property type="match status" value="1"/>
</dbReference>
<feature type="DNA-binding region" description="H-T-H motif" evidence="4">
    <location>
        <begin position="17"/>
        <end position="36"/>
    </location>
</feature>
<evidence type="ECO:0000313" key="7">
    <source>
        <dbReference type="Proteomes" id="UP000017746"/>
    </source>
</evidence>
<dbReference type="SUPFAM" id="SSF48498">
    <property type="entry name" value="Tetracyclin repressor-like, C-terminal domain"/>
    <property type="match status" value="1"/>
</dbReference>
<dbReference type="GO" id="GO:0003677">
    <property type="term" value="F:DNA binding"/>
    <property type="evidence" value="ECO:0007669"/>
    <property type="project" value="UniProtKB-UniRule"/>
</dbReference>
<dbReference type="AlphaFoldDB" id="U5W2H1"/>
<dbReference type="InterPro" id="IPR036271">
    <property type="entry name" value="Tet_transcr_reg_TetR-rel_C_sf"/>
</dbReference>
<dbReference type="InterPro" id="IPR001647">
    <property type="entry name" value="HTH_TetR"/>
</dbReference>
<dbReference type="Gene3D" id="1.10.357.10">
    <property type="entry name" value="Tetracycline Repressor, domain 2"/>
    <property type="match status" value="1"/>
</dbReference>
<sequence>MAAAAPLFYTQGIRAVGMAQVVEAAGCGKNLLYTHFPAKTDLVAAYLSLVRGERERSTGRAVQGARGPEEALIAVLGEIADRVREPGFRGCAMRNYLTEFPTGDDAPDRIARDYLASTEQQIRDLSRDDTLADRLWLVVESLYAVAGRPDAPARARVAVDLATELVGTG</sequence>
<feature type="domain" description="HTH tetR-type" evidence="5">
    <location>
        <begin position="1"/>
        <end position="54"/>
    </location>
</feature>
<dbReference type="KEGG" id="afs:AFR_19515"/>
<accession>U5W2H1</accession>
<evidence type="ECO:0000256" key="1">
    <source>
        <dbReference type="ARBA" id="ARBA00023015"/>
    </source>
</evidence>
<keyword evidence="2 4" id="KW-0238">DNA-binding</keyword>